<dbReference type="Gene3D" id="3.40.50.880">
    <property type="match status" value="1"/>
</dbReference>
<dbReference type="SMART" id="SM00342">
    <property type="entry name" value="HTH_ARAC"/>
    <property type="match status" value="1"/>
</dbReference>
<organism evidence="5 6">
    <name type="scientific">Streptomyces lasiicapitis</name>
    <dbReference type="NCBI Taxonomy" id="1923961"/>
    <lineage>
        <taxon>Bacteria</taxon>
        <taxon>Bacillati</taxon>
        <taxon>Actinomycetota</taxon>
        <taxon>Actinomycetes</taxon>
        <taxon>Kitasatosporales</taxon>
        <taxon>Streptomycetaceae</taxon>
        <taxon>Streptomyces</taxon>
    </lineage>
</organism>
<name>A0ABQ2MAB2_9ACTN</name>
<dbReference type="InterPro" id="IPR052158">
    <property type="entry name" value="INH-QAR"/>
</dbReference>
<dbReference type="SUPFAM" id="SSF46689">
    <property type="entry name" value="Homeodomain-like"/>
    <property type="match status" value="2"/>
</dbReference>
<evidence type="ECO:0000313" key="5">
    <source>
        <dbReference type="EMBL" id="GGO48886.1"/>
    </source>
</evidence>
<dbReference type="PANTHER" id="PTHR43130:SF3">
    <property type="entry name" value="HTH-TYPE TRANSCRIPTIONAL REGULATOR RV1931C"/>
    <property type="match status" value="1"/>
</dbReference>
<dbReference type="EMBL" id="BMNG01000010">
    <property type="protein sequence ID" value="GGO48886.1"/>
    <property type="molecule type" value="Genomic_DNA"/>
</dbReference>
<dbReference type="InterPro" id="IPR009057">
    <property type="entry name" value="Homeodomain-like_sf"/>
</dbReference>
<keyword evidence="2" id="KW-0238">DNA-binding</keyword>
<dbReference type="InterPro" id="IPR002818">
    <property type="entry name" value="DJ-1/PfpI"/>
</dbReference>
<keyword evidence="6" id="KW-1185">Reference proteome</keyword>
<dbReference type="Gene3D" id="1.10.10.60">
    <property type="entry name" value="Homeodomain-like"/>
    <property type="match status" value="2"/>
</dbReference>
<dbReference type="SUPFAM" id="SSF52317">
    <property type="entry name" value="Class I glutamine amidotransferase-like"/>
    <property type="match status" value="1"/>
</dbReference>
<dbReference type="RefSeq" id="WP_229697157.1">
    <property type="nucleotide sequence ID" value="NZ_BMNG01000010.1"/>
</dbReference>
<evidence type="ECO:0000256" key="3">
    <source>
        <dbReference type="ARBA" id="ARBA00023163"/>
    </source>
</evidence>
<feature type="domain" description="HTH araC/xylS-type" evidence="4">
    <location>
        <begin position="234"/>
        <end position="332"/>
    </location>
</feature>
<dbReference type="InterPro" id="IPR018062">
    <property type="entry name" value="HTH_AraC-typ_CS"/>
</dbReference>
<dbReference type="Pfam" id="PF01965">
    <property type="entry name" value="DJ-1_PfpI"/>
    <property type="match status" value="1"/>
</dbReference>
<evidence type="ECO:0000256" key="1">
    <source>
        <dbReference type="ARBA" id="ARBA00023015"/>
    </source>
</evidence>
<dbReference type="InterPro" id="IPR029062">
    <property type="entry name" value="Class_I_gatase-like"/>
</dbReference>
<dbReference type="InterPro" id="IPR018060">
    <property type="entry name" value="HTH_AraC"/>
</dbReference>
<keyword evidence="1" id="KW-0805">Transcription regulation</keyword>
<evidence type="ECO:0000313" key="6">
    <source>
        <dbReference type="Proteomes" id="UP000656881"/>
    </source>
</evidence>
<gene>
    <name evidence="5" type="ORF">GCM10012286_45540</name>
</gene>
<proteinExistence type="predicted"/>
<accession>A0ABQ2MAB2</accession>
<dbReference type="Pfam" id="PF12833">
    <property type="entry name" value="HTH_18"/>
    <property type="match status" value="1"/>
</dbReference>
<sequence length="368" mass="38375">MGGVGGASGVARGGRARRHVVALIAFDGVQLLDVSGPVEVFTTANSYGARYDVHVVSPTGDDVRTSSGVRVGVDGTPGSLPRRVDTVVVPGRRDWRRAVADTELVRLTAALAARTARVTSVCAGAFVLAEAGLLDGRRAATHWDLAGDLAAAYPRVRVAADPLFVRDGHVVTSAGVTAGIDLALALVEEDHGAHMAREVARQLVVFMARPGGQSQFSTRLAPEPSQGSAGSAVRRVMDAVTADPTDDHGLDALARLVGLSPRHLGRLFRAETGMSPGQYVEAVRLEAAQALLESGPDGIEEVARRAGFGSSESLRRVFQQHLGIAPTVYRARFRTTAITTTTTADDADCWADAAGAADAADDGDRQAG</sequence>
<dbReference type="PROSITE" id="PS00041">
    <property type="entry name" value="HTH_ARAC_FAMILY_1"/>
    <property type="match status" value="1"/>
</dbReference>
<protein>
    <submittedName>
        <fullName evidence="5">AraC family transcriptional regulator</fullName>
    </submittedName>
</protein>
<dbReference type="CDD" id="cd03137">
    <property type="entry name" value="GATase1_AraC_1"/>
    <property type="match status" value="1"/>
</dbReference>
<dbReference type="PROSITE" id="PS01124">
    <property type="entry name" value="HTH_ARAC_FAMILY_2"/>
    <property type="match status" value="1"/>
</dbReference>
<comment type="caution">
    <text evidence="5">The sequence shown here is derived from an EMBL/GenBank/DDBJ whole genome shotgun (WGS) entry which is preliminary data.</text>
</comment>
<evidence type="ECO:0000259" key="4">
    <source>
        <dbReference type="PROSITE" id="PS01124"/>
    </source>
</evidence>
<reference evidence="6" key="1">
    <citation type="journal article" date="2019" name="Int. J. Syst. Evol. Microbiol.">
        <title>The Global Catalogue of Microorganisms (GCM) 10K type strain sequencing project: providing services to taxonomists for standard genome sequencing and annotation.</title>
        <authorList>
            <consortium name="The Broad Institute Genomics Platform"/>
            <consortium name="The Broad Institute Genome Sequencing Center for Infectious Disease"/>
            <person name="Wu L."/>
            <person name="Ma J."/>
        </authorList>
    </citation>
    <scope>NUCLEOTIDE SEQUENCE [LARGE SCALE GENOMIC DNA]</scope>
    <source>
        <strain evidence="6">CGMCC 4.7349</strain>
    </source>
</reference>
<evidence type="ECO:0000256" key="2">
    <source>
        <dbReference type="ARBA" id="ARBA00023125"/>
    </source>
</evidence>
<keyword evidence="3" id="KW-0804">Transcription</keyword>
<dbReference type="PANTHER" id="PTHR43130">
    <property type="entry name" value="ARAC-FAMILY TRANSCRIPTIONAL REGULATOR"/>
    <property type="match status" value="1"/>
</dbReference>
<dbReference type="Proteomes" id="UP000656881">
    <property type="component" value="Unassembled WGS sequence"/>
</dbReference>